<feature type="domain" description="HTH lysR-type" evidence="8">
    <location>
        <begin position="4"/>
        <end position="61"/>
    </location>
</feature>
<dbReference type="EMBL" id="VJMG01000042">
    <property type="protein sequence ID" value="TRL37573.1"/>
    <property type="molecule type" value="Genomic_DNA"/>
</dbReference>
<dbReference type="Pfam" id="PF03466">
    <property type="entry name" value="LysR_substrate"/>
    <property type="match status" value="1"/>
</dbReference>
<protein>
    <recommendedName>
        <fullName evidence="6">HTH-type transcriptional regulator TtuA</fullName>
    </recommendedName>
    <alternativeName>
        <fullName evidence="7">Tartrate utilization transcriptional regulator</fullName>
    </alternativeName>
</protein>
<dbReference type="InterPro" id="IPR036388">
    <property type="entry name" value="WH-like_DNA-bd_sf"/>
</dbReference>
<dbReference type="SUPFAM" id="SSF46785">
    <property type="entry name" value="Winged helix' DNA-binding domain"/>
    <property type="match status" value="1"/>
</dbReference>
<dbReference type="Gene3D" id="3.40.190.290">
    <property type="match status" value="1"/>
</dbReference>
<dbReference type="Gene3D" id="1.10.10.10">
    <property type="entry name" value="Winged helix-like DNA-binding domain superfamily/Winged helix DNA-binding domain"/>
    <property type="match status" value="1"/>
</dbReference>
<comment type="caution">
    <text evidence="9">The sequence shown here is derived from an EMBL/GenBank/DDBJ whole genome shotgun (WGS) entry which is preliminary data.</text>
</comment>
<evidence type="ECO:0000256" key="5">
    <source>
        <dbReference type="ARBA" id="ARBA00054626"/>
    </source>
</evidence>
<comment type="similarity">
    <text evidence="1">Belongs to the LysR transcriptional regulatory family.</text>
</comment>
<evidence type="ECO:0000256" key="7">
    <source>
        <dbReference type="ARBA" id="ARBA00083243"/>
    </source>
</evidence>
<dbReference type="SUPFAM" id="SSF53850">
    <property type="entry name" value="Periplasmic binding protein-like II"/>
    <property type="match status" value="1"/>
</dbReference>
<organism evidence="9 10">
    <name type="scientific">Rhizobium straminoryzae</name>
    <dbReference type="NCBI Taxonomy" id="1387186"/>
    <lineage>
        <taxon>Bacteria</taxon>
        <taxon>Pseudomonadati</taxon>
        <taxon>Pseudomonadota</taxon>
        <taxon>Alphaproteobacteria</taxon>
        <taxon>Hyphomicrobiales</taxon>
        <taxon>Rhizobiaceae</taxon>
        <taxon>Rhizobium/Agrobacterium group</taxon>
        <taxon>Rhizobium</taxon>
    </lineage>
</organism>
<comment type="function">
    <text evidence="5">Transcriptional regulator of the ttuABCDE tartrate utilization operon.</text>
</comment>
<accession>A0A549T6R6</accession>
<keyword evidence="4" id="KW-0804">Transcription</keyword>
<evidence type="ECO:0000256" key="3">
    <source>
        <dbReference type="ARBA" id="ARBA00023125"/>
    </source>
</evidence>
<sequence length="328" mass="34992">MEILDAKALRIFMAVVRYGSIRSAAEHLSVAPSIVSRQVADIERNVGLPLFDRNSRGVALTDAGALVLEHGKRVLEDGSLLEEQLAQLKGVQQGRVRICCGEGFLADLIEHGLKAFVDVYPSIRYAVHLGGTEGVMQAVIEGDADIGIAYNPLIEPKVRSLAISRQPLCAIFHPSSPLAGRKTISLVECMALPCALLGKGHGVTDLVGRVAANHGLALAPLVETSSLDVLRRFVVAGLGVTYLPRFAVATELARGTVEAVELSDPLLNEASAHLMVKARRRLPNSVERLASHLATAMSAFQGTLPMLPRPQRIVVDPAATANGRQMSA</sequence>
<dbReference type="GO" id="GO:0005829">
    <property type="term" value="C:cytosol"/>
    <property type="evidence" value="ECO:0007669"/>
    <property type="project" value="TreeGrafter"/>
</dbReference>
<dbReference type="InterPro" id="IPR050950">
    <property type="entry name" value="HTH-type_LysR_regulators"/>
</dbReference>
<evidence type="ECO:0000256" key="4">
    <source>
        <dbReference type="ARBA" id="ARBA00023163"/>
    </source>
</evidence>
<keyword evidence="2" id="KW-0805">Transcription regulation</keyword>
<dbReference type="PANTHER" id="PTHR30419">
    <property type="entry name" value="HTH-TYPE TRANSCRIPTIONAL REGULATOR YBHD"/>
    <property type="match status" value="1"/>
</dbReference>
<evidence type="ECO:0000256" key="1">
    <source>
        <dbReference type="ARBA" id="ARBA00009437"/>
    </source>
</evidence>
<dbReference type="PANTHER" id="PTHR30419:SF8">
    <property type="entry name" value="NITROGEN ASSIMILATION TRANSCRIPTIONAL ACTIVATOR-RELATED"/>
    <property type="match status" value="1"/>
</dbReference>
<dbReference type="FunFam" id="1.10.10.10:FF:000001">
    <property type="entry name" value="LysR family transcriptional regulator"/>
    <property type="match status" value="1"/>
</dbReference>
<dbReference type="InterPro" id="IPR000847">
    <property type="entry name" value="LysR_HTH_N"/>
</dbReference>
<dbReference type="InterPro" id="IPR005119">
    <property type="entry name" value="LysR_subst-bd"/>
</dbReference>
<dbReference type="Proteomes" id="UP000316801">
    <property type="component" value="Unassembled WGS sequence"/>
</dbReference>
<evidence type="ECO:0000313" key="10">
    <source>
        <dbReference type="Proteomes" id="UP000316801"/>
    </source>
</evidence>
<evidence type="ECO:0000256" key="6">
    <source>
        <dbReference type="ARBA" id="ARBA00067332"/>
    </source>
</evidence>
<evidence type="ECO:0000256" key="2">
    <source>
        <dbReference type="ARBA" id="ARBA00023015"/>
    </source>
</evidence>
<dbReference type="InterPro" id="IPR036390">
    <property type="entry name" value="WH_DNA-bd_sf"/>
</dbReference>
<dbReference type="PROSITE" id="PS50931">
    <property type="entry name" value="HTH_LYSR"/>
    <property type="match status" value="1"/>
</dbReference>
<dbReference type="Pfam" id="PF00126">
    <property type="entry name" value="HTH_1"/>
    <property type="match status" value="1"/>
</dbReference>
<keyword evidence="10" id="KW-1185">Reference proteome</keyword>
<gene>
    <name evidence="9" type="ORF">FNA46_15015</name>
</gene>
<dbReference type="GO" id="GO:0003677">
    <property type="term" value="F:DNA binding"/>
    <property type="evidence" value="ECO:0007669"/>
    <property type="project" value="UniProtKB-KW"/>
</dbReference>
<reference evidence="9 10" key="1">
    <citation type="submission" date="2019-07" db="EMBL/GenBank/DDBJ databases">
        <title>Ln-dependent methylotrophs.</title>
        <authorList>
            <person name="Tani A."/>
        </authorList>
    </citation>
    <scope>NUCLEOTIDE SEQUENCE [LARGE SCALE GENOMIC DNA]</scope>
    <source>
        <strain evidence="9 10">SM12</strain>
    </source>
</reference>
<keyword evidence="3" id="KW-0238">DNA-binding</keyword>
<proteinExistence type="inferred from homology"/>
<evidence type="ECO:0000313" key="9">
    <source>
        <dbReference type="EMBL" id="TRL37573.1"/>
    </source>
</evidence>
<evidence type="ECO:0000259" key="8">
    <source>
        <dbReference type="PROSITE" id="PS50931"/>
    </source>
</evidence>
<dbReference type="AlphaFoldDB" id="A0A549T6R6"/>
<dbReference type="GO" id="GO:0003700">
    <property type="term" value="F:DNA-binding transcription factor activity"/>
    <property type="evidence" value="ECO:0007669"/>
    <property type="project" value="InterPro"/>
</dbReference>
<name>A0A549T6R6_9HYPH</name>